<evidence type="ECO:0000313" key="3">
    <source>
        <dbReference type="EMBL" id="AIY19038.1"/>
    </source>
</evidence>
<dbReference type="InterPro" id="IPR015943">
    <property type="entry name" value="WD40/YVTN_repeat-like_dom_sf"/>
</dbReference>
<accession>A0A0A1DR92</accession>
<dbReference type="Proteomes" id="UP000030300">
    <property type="component" value="Chromosome"/>
</dbReference>
<dbReference type="AlphaFoldDB" id="A0A0A1DR92"/>
<dbReference type="PROSITE" id="PS51257">
    <property type="entry name" value="PROKAR_LIPOPROTEIN"/>
    <property type="match status" value="1"/>
</dbReference>
<sequence length="748" mass="78389">MSRVLGVPALLLVLVAGVLSACGSDPRDDAPVLEVAWTAELPDVWGDQSRLDVASDDLWIVRDPSLDRLTAVRLDDGSVAWQLRVAQVCALSEVNAAGLLAVQSGARCERVGVVDTATGEQTWSAPLRAPRAAYLTAEGLSIGVTDATVTVAGSCAVERWAVADGRFLGSLVVPDVPADRARWACRGEATTGPLALVAGPTGLRAYDADTGAERWTLPGTDAAVARVHSAEPLLVDLDIDGVRAVRELDPATGAPGPVLGRTLPTIGRGADVADPVGDGVVGIYHRGAGPLRGTYDSVVRGWDAESGDEDWVRVADGDDYLGSDARGTDLGRSVDRDGGGGYGYWVLRREPGRDDFRTVGWIEDLVLESARVGDLLITSGDFSGTTTAYRLPGKTVAVAAPRSKDRSRTPEPADGDLRPGPQVDPCAAVAPSTLEALGFRRRVELPPAPLDCRWTEGDRVLSVRVSVAVPREGRSAVDVAKEELAGLRAARDYADVDLADEAGALSPRKIGVASREYLPGVTTAEAALVLRWRNVVVEASYAEPVLSLGEDQNRLPRALFRAEQGLRTAALEALAGTGAEDVPGADDDGDDPGVAADGVVTRLPDVCSVLRRPVAALLPGARARDLTAPGEDRLRGCRWAVPGSRPFVQVVASASGPGALTGASAVESAEASYAASVDGALAEPVRAPGWDEAGLVQDLSGFRAGQRLTVRAGNVVLVVQVYLEDRDDPIPPRTSRRLAERLTTAIGR</sequence>
<feature type="signal peptide" evidence="2">
    <location>
        <begin position="1"/>
        <end position="21"/>
    </location>
</feature>
<keyword evidence="2" id="KW-0732">Signal</keyword>
<evidence type="ECO:0000313" key="4">
    <source>
        <dbReference type="Proteomes" id="UP000030300"/>
    </source>
</evidence>
<dbReference type="OrthoDB" id="3453891at2"/>
<dbReference type="HOGENOM" id="CLU_371659_0_0_11"/>
<proteinExistence type="predicted"/>
<dbReference type="SUPFAM" id="SSF50998">
    <property type="entry name" value="Quinoprotein alcohol dehydrogenase-like"/>
    <property type="match status" value="1"/>
</dbReference>
<keyword evidence="4" id="KW-1185">Reference proteome</keyword>
<feature type="chain" id="PRO_5010410217" evidence="2">
    <location>
        <begin position="22"/>
        <end position="748"/>
    </location>
</feature>
<organism evidence="3 4">
    <name type="scientific">Nocardioides simplex</name>
    <name type="common">Arthrobacter simplex</name>
    <dbReference type="NCBI Taxonomy" id="2045"/>
    <lineage>
        <taxon>Bacteria</taxon>
        <taxon>Bacillati</taxon>
        <taxon>Actinomycetota</taxon>
        <taxon>Actinomycetes</taxon>
        <taxon>Propionibacteriales</taxon>
        <taxon>Nocardioidaceae</taxon>
        <taxon>Pimelobacter</taxon>
    </lineage>
</organism>
<dbReference type="GeneID" id="96611782"/>
<evidence type="ECO:0000256" key="2">
    <source>
        <dbReference type="SAM" id="SignalP"/>
    </source>
</evidence>
<reference evidence="3 4" key="1">
    <citation type="journal article" date="2015" name="Genome Announc.">
        <title>Complete Genome Sequence of Steroid-Transforming Nocardioides simplex VKM Ac-2033D.</title>
        <authorList>
            <person name="Shtratnikova V.Y."/>
            <person name="Schelkunov M.I."/>
            <person name="Pekov Y.A."/>
            <person name="Fokina V.V."/>
            <person name="Logacheva M.D."/>
            <person name="Sokolov S.L."/>
            <person name="Bragin E.Y."/>
            <person name="Ashapkin V.V."/>
            <person name="Donova M.V."/>
        </authorList>
    </citation>
    <scope>NUCLEOTIDE SEQUENCE [LARGE SCALE GENOMIC DNA]</scope>
    <source>
        <strain evidence="3 4">VKM Ac-2033D</strain>
    </source>
</reference>
<gene>
    <name evidence="3" type="ORF">KR76_23740</name>
</gene>
<dbReference type="EMBL" id="CP009896">
    <property type="protein sequence ID" value="AIY19038.1"/>
    <property type="molecule type" value="Genomic_DNA"/>
</dbReference>
<dbReference type="KEGG" id="psim:KR76_23740"/>
<evidence type="ECO:0000256" key="1">
    <source>
        <dbReference type="SAM" id="MobiDB-lite"/>
    </source>
</evidence>
<feature type="region of interest" description="Disordered" evidence="1">
    <location>
        <begin position="398"/>
        <end position="424"/>
    </location>
</feature>
<dbReference type="RefSeq" id="WP_038681875.1">
    <property type="nucleotide sequence ID" value="NZ_BJMC01000015.1"/>
</dbReference>
<dbReference type="eggNOG" id="ENOG5033TN7">
    <property type="taxonomic scope" value="Bacteria"/>
</dbReference>
<name>A0A0A1DR92_NOCSI</name>
<protein>
    <submittedName>
        <fullName evidence="3">Uncharacterized protein</fullName>
    </submittedName>
</protein>
<dbReference type="InterPro" id="IPR011047">
    <property type="entry name" value="Quinoprotein_ADH-like_sf"/>
</dbReference>
<feature type="compositionally biased region" description="Basic and acidic residues" evidence="1">
    <location>
        <begin position="402"/>
        <end position="417"/>
    </location>
</feature>
<dbReference type="STRING" id="2045.KR76_23740"/>
<dbReference type="Gene3D" id="2.130.10.10">
    <property type="entry name" value="YVTN repeat-like/Quinoprotein amine dehydrogenase"/>
    <property type="match status" value="1"/>
</dbReference>